<name>A0A1G6GY89_9BACT</name>
<dbReference type="Pfam" id="PF04519">
    <property type="entry name" value="Bactofilin"/>
    <property type="match status" value="1"/>
</dbReference>
<dbReference type="OrthoDB" id="5432602at2"/>
<dbReference type="PANTHER" id="PTHR35024:SF4">
    <property type="entry name" value="POLYMER-FORMING CYTOSKELETAL PROTEIN"/>
    <property type="match status" value="1"/>
</dbReference>
<keyword evidence="3" id="KW-1185">Reference proteome</keyword>
<accession>A0A1G6GY89</accession>
<dbReference type="InterPro" id="IPR007607">
    <property type="entry name" value="BacA/B"/>
</dbReference>
<proteinExistence type="inferred from homology"/>
<dbReference type="STRING" id="1640674.SAMN05216323_100537"/>
<protein>
    <submittedName>
        <fullName evidence="2">Protein CcmA, bactofilin family</fullName>
    </submittedName>
</protein>
<evidence type="ECO:0000313" key="3">
    <source>
        <dbReference type="Proteomes" id="UP000199452"/>
    </source>
</evidence>
<dbReference type="PANTHER" id="PTHR35024">
    <property type="entry name" value="HYPOTHETICAL CYTOSOLIC PROTEIN"/>
    <property type="match status" value="1"/>
</dbReference>
<gene>
    <name evidence="2" type="ORF">SAMN05216323_100537</name>
</gene>
<dbReference type="RefSeq" id="WP_092435357.1">
    <property type="nucleotide sequence ID" value="NZ_FMYP01000005.1"/>
</dbReference>
<dbReference type="EMBL" id="FMYP01000005">
    <property type="protein sequence ID" value="SDB87007.1"/>
    <property type="molecule type" value="Genomic_DNA"/>
</dbReference>
<dbReference type="Proteomes" id="UP000199452">
    <property type="component" value="Unassembled WGS sequence"/>
</dbReference>
<sequence length="134" mass="14140">MAKYNESEAISANINLIGGGTEITGDITSNGDIRIDGVLFGNITTRGKIVIGETGRIKGEMNCRNADISGTADGKLTVTELIALKSSSRVNGDITTGRFSVEPGARFTGFCNMTDSDQPNSIANSEDFSKKISE</sequence>
<reference evidence="2 3" key="1">
    <citation type="submission" date="2016-09" db="EMBL/GenBank/DDBJ databases">
        <authorList>
            <person name="Capua I."/>
            <person name="De Benedictis P."/>
            <person name="Joannis T."/>
            <person name="Lombin L.H."/>
            <person name="Cattoli G."/>
        </authorList>
    </citation>
    <scope>NUCLEOTIDE SEQUENCE [LARGE SCALE GENOMIC DNA]</scope>
    <source>
        <strain evidence="2 3">A7P-90m</strain>
    </source>
</reference>
<evidence type="ECO:0000256" key="1">
    <source>
        <dbReference type="ARBA" id="ARBA00044755"/>
    </source>
</evidence>
<evidence type="ECO:0000313" key="2">
    <source>
        <dbReference type="EMBL" id="SDB87007.1"/>
    </source>
</evidence>
<dbReference type="AlphaFoldDB" id="A0A1G6GY89"/>
<comment type="similarity">
    <text evidence="1">Belongs to the bactofilin family.</text>
</comment>
<organism evidence="2 3">
    <name type="scientific">Williamwhitmania taraxaci</name>
    <dbReference type="NCBI Taxonomy" id="1640674"/>
    <lineage>
        <taxon>Bacteria</taxon>
        <taxon>Pseudomonadati</taxon>
        <taxon>Bacteroidota</taxon>
        <taxon>Bacteroidia</taxon>
        <taxon>Bacteroidales</taxon>
        <taxon>Williamwhitmaniaceae</taxon>
        <taxon>Williamwhitmania</taxon>
    </lineage>
</organism>